<evidence type="ECO:0000256" key="1">
    <source>
        <dbReference type="SAM" id="MobiDB-lite"/>
    </source>
</evidence>
<feature type="domain" description="BRCT" evidence="2">
    <location>
        <begin position="636"/>
        <end position="685"/>
    </location>
</feature>
<feature type="domain" description="BRCT" evidence="2">
    <location>
        <begin position="239"/>
        <end position="329"/>
    </location>
</feature>
<evidence type="ECO:0000313" key="3">
    <source>
        <dbReference type="EMBL" id="KIW18767.1"/>
    </source>
</evidence>
<evidence type="ECO:0000259" key="2">
    <source>
        <dbReference type="PROSITE" id="PS50172"/>
    </source>
</evidence>
<dbReference type="PANTHER" id="PTHR47667">
    <property type="entry name" value="REGULATOR OF TY1 TRANSPOSITION PROTEIN 107"/>
    <property type="match status" value="1"/>
</dbReference>
<dbReference type="STRING" id="91928.A0A0D2A1B9"/>
<dbReference type="InterPro" id="IPR001357">
    <property type="entry name" value="BRCT_dom"/>
</dbReference>
<dbReference type="AlphaFoldDB" id="A0A0D2A1B9"/>
<feature type="compositionally biased region" description="Polar residues" evidence="1">
    <location>
        <begin position="470"/>
        <end position="487"/>
    </location>
</feature>
<feature type="domain" description="BRCT" evidence="2">
    <location>
        <begin position="106"/>
        <end position="197"/>
    </location>
</feature>
<feature type="region of interest" description="Disordered" evidence="1">
    <location>
        <begin position="470"/>
        <end position="532"/>
    </location>
</feature>
<dbReference type="RefSeq" id="XP_016238983.1">
    <property type="nucleotide sequence ID" value="XM_016377413.1"/>
</dbReference>
<dbReference type="CDD" id="cd18437">
    <property type="entry name" value="BRCT_BRC1_like_rpt3"/>
    <property type="match status" value="1"/>
</dbReference>
<dbReference type="CDD" id="cd17743">
    <property type="entry name" value="BRCT_BRC1_like_rpt5"/>
    <property type="match status" value="1"/>
</dbReference>
<feature type="region of interest" description="Disordered" evidence="1">
    <location>
        <begin position="197"/>
        <end position="239"/>
    </location>
</feature>
<feature type="compositionally biased region" description="Polar residues" evidence="1">
    <location>
        <begin position="513"/>
        <end position="522"/>
    </location>
</feature>
<dbReference type="CDD" id="cd18436">
    <property type="entry name" value="BRCT_BRC1_like_rpt2"/>
    <property type="match status" value="1"/>
</dbReference>
<dbReference type="InterPro" id="IPR053036">
    <property type="entry name" value="CellCycle_DNARepair_Reg"/>
</dbReference>
<dbReference type="PROSITE" id="PS50172">
    <property type="entry name" value="BRCT"/>
    <property type="match status" value="6"/>
</dbReference>
<feature type="compositionally biased region" description="Basic and acidic residues" evidence="1">
    <location>
        <begin position="561"/>
        <end position="589"/>
    </location>
</feature>
<dbReference type="GO" id="GO:0005634">
    <property type="term" value="C:nucleus"/>
    <property type="evidence" value="ECO:0007669"/>
    <property type="project" value="TreeGrafter"/>
</dbReference>
<keyword evidence="4" id="KW-1185">Reference proteome</keyword>
<dbReference type="InterPro" id="IPR036420">
    <property type="entry name" value="BRCT_dom_sf"/>
</dbReference>
<protein>
    <recommendedName>
        <fullName evidence="2">BRCT domain-containing protein</fullName>
    </recommendedName>
</protein>
<dbReference type="GO" id="GO:0006302">
    <property type="term" value="P:double-strand break repair"/>
    <property type="evidence" value="ECO:0007669"/>
    <property type="project" value="TreeGrafter"/>
</dbReference>
<dbReference type="Pfam" id="PF12738">
    <property type="entry name" value="PTCB-BRCT"/>
    <property type="match status" value="1"/>
</dbReference>
<feature type="region of interest" description="Disordered" evidence="1">
    <location>
        <begin position="561"/>
        <end position="599"/>
    </location>
</feature>
<dbReference type="EMBL" id="KN847493">
    <property type="protein sequence ID" value="KIW18767.1"/>
    <property type="molecule type" value="Genomic_DNA"/>
</dbReference>
<proteinExistence type="predicted"/>
<dbReference type="OrthoDB" id="342264at2759"/>
<dbReference type="GO" id="GO:1990683">
    <property type="term" value="P:DNA double-strand break attachment to nuclear envelope"/>
    <property type="evidence" value="ECO:0007669"/>
    <property type="project" value="TreeGrafter"/>
</dbReference>
<feature type="compositionally biased region" description="Basic and acidic residues" evidence="1">
    <location>
        <begin position="488"/>
        <end position="497"/>
    </location>
</feature>
<dbReference type="SUPFAM" id="SSF52113">
    <property type="entry name" value="BRCT domain"/>
    <property type="match status" value="6"/>
</dbReference>
<sequence length="829" mass="93273">MNDLDHTRKRGMFAQCSFIIVRSSSLSSEQAQELAGELRLHDGEVIFDDYPESSLDLNGVTHVVSTTYDFPDYHACFDAFIPVVKPNWVTHSLAKNKLLNPRQYNPDPRYFMSDVVACVADLPEGDADAIAGGILAMGGLFSIKLTSQVTHVIALSVESDNCRRVIDGQLKAKVVLPHWVDDCLKLGRKIDEHPYSLPDPDILKGPMDKAPAAKRKTQVEGAVNPDPSQDGQEPVGPRKLNKVFKKKTVMLSKDLRISNNLRDILDGIITTGGGKLTNSVMDADMFICKYRGDDEYRTASRAGKDVGNLAWLYYLIQTDEWTSPLRRMLHYPVASKGLPGFPGLKISLSNYSGDARTYLENLIYATGAECTKTLKQDNTHLITAHVLSEKCAAAKDWGIHIINHLWLEESYAQWMMKSITDNRYTHFPRRTNLGEVVGHTQLDRTVLERHFFPAVEDVEMTDVPDTKAMQQVNNNSTSPSKLGQAQNHDIDTRERNGRLRTPAPTKFIATGKENITPSTTNSRKSKEVASARLHEMTPDILLYEKERKRAGGVIYGGRRKTDEGRIEVSRKRSVDEASDHETTEESETKKVKRGNPPPTMHVVISSYDKWVGHAKLEDNDKKRLRSLGIVCTLDPSRATHLVAPRIVRTMKFVTALAYGPMVLSTSYIDACLEANELLDPERFRLNDKENEKKLGVSLRLSRERAQKNHNQLLQGRTIYCMEDIRGGFDTFKTIVDANGGECRLWRGRKGTVVPSRRADSEASTDIDANGDVYLLSNDNDRKENKSLWSRFKEMVEGSRRVPRIVTADWLLETAMSQKLLPTQPYELET</sequence>
<dbReference type="HOGENOM" id="CLU_002149_2_0_1"/>
<feature type="domain" description="BRCT" evidence="2">
    <location>
        <begin position="8"/>
        <end position="106"/>
    </location>
</feature>
<name>A0A0D2A1B9_9EURO</name>
<evidence type="ECO:0000313" key="4">
    <source>
        <dbReference type="Proteomes" id="UP000053328"/>
    </source>
</evidence>
<dbReference type="GeneID" id="27330139"/>
<dbReference type="FunFam" id="3.40.50.10190:FF:000048">
    <property type="entry name" value="DNA repair protein Rtt107"/>
    <property type="match status" value="1"/>
</dbReference>
<gene>
    <name evidence="3" type="ORF">PV08_03056</name>
</gene>
<accession>A0A0D2A1B9</accession>
<dbReference type="Proteomes" id="UP000053328">
    <property type="component" value="Unassembled WGS sequence"/>
</dbReference>
<feature type="domain" description="BRCT" evidence="2">
    <location>
        <begin position="341"/>
        <end position="411"/>
    </location>
</feature>
<dbReference type="GO" id="GO:0035361">
    <property type="term" value="C:Cul8-RING ubiquitin ligase complex"/>
    <property type="evidence" value="ECO:0007669"/>
    <property type="project" value="TreeGrafter"/>
</dbReference>
<dbReference type="PANTHER" id="PTHR47667:SF1">
    <property type="entry name" value="REGULATOR OF TY1 TRANSPOSITION PROTEIN 107"/>
    <property type="match status" value="1"/>
</dbReference>
<dbReference type="VEuPathDB" id="FungiDB:PV08_03056"/>
<dbReference type="Pfam" id="PF16770">
    <property type="entry name" value="RTT107_BRCT_5"/>
    <property type="match status" value="1"/>
</dbReference>
<dbReference type="Gene3D" id="3.40.50.10190">
    <property type="entry name" value="BRCT domain"/>
    <property type="match status" value="5"/>
</dbReference>
<dbReference type="SMART" id="SM00292">
    <property type="entry name" value="BRCT"/>
    <property type="match status" value="5"/>
</dbReference>
<reference evidence="3 4" key="1">
    <citation type="submission" date="2015-01" db="EMBL/GenBank/DDBJ databases">
        <title>The Genome Sequence of Exophiala spinifera CBS89968.</title>
        <authorList>
            <consortium name="The Broad Institute Genomics Platform"/>
            <person name="Cuomo C."/>
            <person name="de Hoog S."/>
            <person name="Gorbushina A."/>
            <person name="Stielow B."/>
            <person name="Teixiera M."/>
            <person name="Abouelleil A."/>
            <person name="Chapman S.B."/>
            <person name="Priest M."/>
            <person name="Young S.K."/>
            <person name="Wortman J."/>
            <person name="Nusbaum C."/>
            <person name="Birren B."/>
        </authorList>
    </citation>
    <scope>NUCLEOTIDE SEQUENCE [LARGE SCALE GENOMIC DNA]</scope>
    <source>
        <strain evidence="3 4">CBS 89968</strain>
    </source>
</reference>
<feature type="domain" description="BRCT" evidence="2">
    <location>
        <begin position="773"/>
        <end position="827"/>
    </location>
</feature>
<organism evidence="3 4">
    <name type="scientific">Exophiala spinifera</name>
    <dbReference type="NCBI Taxonomy" id="91928"/>
    <lineage>
        <taxon>Eukaryota</taxon>
        <taxon>Fungi</taxon>
        <taxon>Dikarya</taxon>
        <taxon>Ascomycota</taxon>
        <taxon>Pezizomycotina</taxon>
        <taxon>Eurotiomycetes</taxon>
        <taxon>Chaetothyriomycetidae</taxon>
        <taxon>Chaetothyriales</taxon>
        <taxon>Herpotrichiellaceae</taxon>
        <taxon>Exophiala</taxon>
    </lineage>
</organism>